<feature type="binding site" evidence="3">
    <location>
        <position position="167"/>
    </location>
    <ligand>
        <name>Zn(2+)</name>
        <dbReference type="ChEBI" id="CHEBI:29105"/>
    </ligand>
</feature>
<dbReference type="PIRSF" id="PIRSF036894">
    <property type="entry name" value="PMI_Firm_short"/>
    <property type="match status" value="1"/>
</dbReference>
<evidence type="ECO:0000256" key="3">
    <source>
        <dbReference type="PIRSR" id="PIRSR036894-1"/>
    </source>
</evidence>
<keyword evidence="7" id="KW-1185">Reference proteome</keyword>
<dbReference type="InterPro" id="IPR046457">
    <property type="entry name" value="PMI_typeI_cat"/>
</dbReference>
<accession>A0A3N0HWG9</accession>
<dbReference type="CDD" id="cd07010">
    <property type="entry name" value="cupin_PMI_type_I_N_bac"/>
    <property type="match status" value="1"/>
</dbReference>
<evidence type="ECO:0000313" key="6">
    <source>
        <dbReference type="EMBL" id="RNM29004.1"/>
    </source>
</evidence>
<dbReference type="PANTHER" id="PTHR42742">
    <property type="entry name" value="TRANSCRIPTIONAL REPRESSOR MPRA"/>
    <property type="match status" value="1"/>
</dbReference>
<dbReference type="GO" id="GO:0008270">
    <property type="term" value="F:zinc ion binding"/>
    <property type="evidence" value="ECO:0007669"/>
    <property type="project" value="InterPro"/>
</dbReference>
<dbReference type="GO" id="GO:0005975">
    <property type="term" value="P:carbohydrate metabolic process"/>
    <property type="evidence" value="ECO:0007669"/>
    <property type="project" value="InterPro"/>
</dbReference>
<dbReference type="AlphaFoldDB" id="A0A3N0HWG9"/>
<organism evidence="6 7">
    <name type="scientific">Absicoccus porci</name>
    <dbReference type="NCBI Taxonomy" id="2486576"/>
    <lineage>
        <taxon>Bacteria</taxon>
        <taxon>Bacillati</taxon>
        <taxon>Bacillota</taxon>
        <taxon>Erysipelotrichia</taxon>
        <taxon>Erysipelotrichales</taxon>
        <taxon>Erysipelotrichaceae</taxon>
        <taxon>Absicoccus</taxon>
    </lineage>
</organism>
<name>A0A3N0HWG9_9FIRM</name>
<keyword evidence="1 3" id="KW-0479">Metal-binding</keyword>
<evidence type="ECO:0000313" key="7">
    <source>
        <dbReference type="Proteomes" id="UP000276568"/>
    </source>
</evidence>
<dbReference type="Gene3D" id="2.60.120.10">
    <property type="entry name" value="Jelly Rolls"/>
    <property type="match status" value="1"/>
</dbReference>
<evidence type="ECO:0000256" key="1">
    <source>
        <dbReference type="ARBA" id="ARBA00022723"/>
    </source>
</evidence>
<dbReference type="InterPro" id="IPR014710">
    <property type="entry name" value="RmlC-like_jellyroll"/>
</dbReference>
<reference evidence="6 7" key="1">
    <citation type="submission" date="2018-11" db="EMBL/GenBank/DDBJ databases">
        <title>Clostridium sp. nov., a member of the family Erysipelotrichaceae isolated from pig faeces.</title>
        <authorList>
            <person name="Chang Y.-H."/>
        </authorList>
    </citation>
    <scope>NUCLEOTIDE SEQUENCE [LARGE SCALE GENOMIC DNA]</scope>
    <source>
        <strain evidence="6 7">YH-panp20</strain>
    </source>
</reference>
<dbReference type="PANTHER" id="PTHR42742:SF3">
    <property type="entry name" value="FRUCTOKINASE"/>
    <property type="match status" value="1"/>
</dbReference>
<evidence type="ECO:0000256" key="4">
    <source>
        <dbReference type="PIRSR" id="PIRSR036894-2"/>
    </source>
</evidence>
<dbReference type="RefSeq" id="WP_128521252.1">
    <property type="nucleotide sequence ID" value="NZ_RJQC01000006.1"/>
</dbReference>
<comment type="cofactor">
    <cofactor evidence="3">
        <name>Zn(2+)</name>
        <dbReference type="ChEBI" id="CHEBI:29105"/>
    </cofactor>
    <text evidence="3">Binds 1 zinc ion per subunit.</text>
</comment>
<feature type="binding site" evidence="3">
    <location>
        <position position="110"/>
    </location>
    <ligand>
        <name>Zn(2+)</name>
        <dbReference type="ChEBI" id="CHEBI:29105"/>
    </ligand>
</feature>
<feature type="binding site" evidence="3">
    <location>
        <position position="93"/>
    </location>
    <ligand>
        <name>Zn(2+)</name>
        <dbReference type="ChEBI" id="CHEBI:29105"/>
    </ligand>
</feature>
<dbReference type="GO" id="GO:0004476">
    <property type="term" value="F:mannose-6-phosphate isomerase activity"/>
    <property type="evidence" value="ECO:0007669"/>
    <property type="project" value="InterPro"/>
</dbReference>
<dbReference type="InterPro" id="IPR011051">
    <property type="entry name" value="RmlC_Cupin_sf"/>
</dbReference>
<proteinExistence type="predicted"/>
<dbReference type="Pfam" id="PF20511">
    <property type="entry name" value="PMI_typeI_cat"/>
    <property type="match status" value="1"/>
</dbReference>
<dbReference type="Proteomes" id="UP000276568">
    <property type="component" value="Unassembled WGS sequence"/>
</dbReference>
<dbReference type="SUPFAM" id="SSF51182">
    <property type="entry name" value="RmlC-like cupins"/>
    <property type="match status" value="1"/>
</dbReference>
<feature type="active site" evidence="4">
    <location>
        <position position="187"/>
    </location>
</feature>
<dbReference type="EMBL" id="RJQC01000006">
    <property type="protein sequence ID" value="RNM29004.1"/>
    <property type="molecule type" value="Genomic_DNA"/>
</dbReference>
<dbReference type="InterPro" id="IPR051804">
    <property type="entry name" value="Carb_Metab_Reg_Kinase/Isom"/>
</dbReference>
<gene>
    <name evidence="6" type="ORF">EDX97_11310</name>
</gene>
<evidence type="ECO:0000259" key="5">
    <source>
        <dbReference type="Pfam" id="PF20511"/>
    </source>
</evidence>
<evidence type="ECO:0000256" key="2">
    <source>
        <dbReference type="ARBA" id="ARBA00022833"/>
    </source>
</evidence>
<protein>
    <recommendedName>
        <fullName evidence="5">Phosphomannose isomerase type I catalytic domain-containing protein</fullName>
    </recommendedName>
</protein>
<dbReference type="OrthoDB" id="9808275at2"/>
<feature type="domain" description="Phosphomannose isomerase type I catalytic" evidence="5">
    <location>
        <begin position="27"/>
        <end position="107"/>
    </location>
</feature>
<sequence>MKPLLCKGYPTRSIWANDLLAKKRGYDIPIGTFWDVSIHDHVPSTIQNLENQPYLKDLIKANPKDLLGPGLNTTDFIQCVYLDAKDNLSIQVHPDDAYAQTHAHDNGKFETWYILDAKPGATLVGGTTTTDANIIKKELLSGEIKPYLKQWPVHTGDYFIIPNGTLHALGSGILALEIGTNSDTTYRFYDYDRVDTQGKKRPLQIEDSFNVAHFENTIGFIPVHDTSCRLCEDPFIVDDIYVTNNQKIMCGPAFCIITNVTDSDILYTWKEDTQTLPAYDSLFVPYSAEELTLHTGHVLVSRPKKG</sequence>
<dbReference type="InterPro" id="IPR014628">
    <property type="entry name" value="Man6P_isomerase_Firm_short"/>
</dbReference>
<comment type="caution">
    <text evidence="6">The sequence shown here is derived from an EMBL/GenBank/DDBJ whole genome shotgun (WGS) entry which is preliminary data.</text>
</comment>
<keyword evidence="2 3" id="KW-0862">Zinc</keyword>